<dbReference type="PANTHER" id="PTHR22692:SF33">
    <property type="entry name" value="MYOSIN"/>
    <property type="match status" value="1"/>
</dbReference>
<dbReference type="InterPro" id="IPR000857">
    <property type="entry name" value="MyTH4_dom"/>
</dbReference>
<dbReference type="OrthoDB" id="6108017at2759"/>
<accession>A0A8E0S8L7</accession>
<feature type="domain" description="MyTH4" evidence="1">
    <location>
        <begin position="192"/>
        <end position="279"/>
    </location>
</feature>
<reference evidence="2" key="1">
    <citation type="submission" date="2019-05" db="EMBL/GenBank/DDBJ databases">
        <title>Annotation for the trematode Fasciolopsis buski.</title>
        <authorList>
            <person name="Choi Y.-J."/>
        </authorList>
    </citation>
    <scope>NUCLEOTIDE SEQUENCE</scope>
    <source>
        <strain evidence="2">HT</strain>
        <tissue evidence="2">Whole worm</tissue>
    </source>
</reference>
<evidence type="ECO:0000313" key="2">
    <source>
        <dbReference type="EMBL" id="KAA0199655.1"/>
    </source>
</evidence>
<comment type="caution">
    <text evidence="2">The sequence shown here is derived from an EMBL/GenBank/DDBJ whole genome shotgun (WGS) entry which is preliminary data.</text>
</comment>
<organism evidence="2 3">
    <name type="scientific">Fasciolopsis buskii</name>
    <dbReference type="NCBI Taxonomy" id="27845"/>
    <lineage>
        <taxon>Eukaryota</taxon>
        <taxon>Metazoa</taxon>
        <taxon>Spiralia</taxon>
        <taxon>Lophotrochozoa</taxon>
        <taxon>Platyhelminthes</taxon>
        <taxon>Trematoda</taxon>
        <taxon>Digenea</taxon>
        <taxon>Plagiorchiida</taxon>
        <taxon>Echinostomata</taxon>
        <taxon>Echinostomatoidea</taxon>
        <taxon>Fasciolidae</taxon>
        <taxon>Fasciolopsis</taxon>
    </lineage>
</organism>
<name>A0A8E0S8L7_9TREM</name>
<dbReference type="Pfam" id="PF00784">
    <property type="entry name" value="MyTH4"/>
    <property type="match status" value="1"/>
</dbReference>
<dbReference type="PANTHER" id="PTHR22692">
    <property type="entry name" value="MYOSIN VII, XV"/>
    <property type="match status" value="1"/>
</dbReference>
<dbReference type="AlphaFoldDB" id="A0A8E0S8L7"/>
<sequence length="279" mass="31577">MKYGDLIVLHSKEENESLSSESRSGGSGLSLICEPISPAPFLHEHLFQLGESTGGLCYGENQRTKQLGIFPAKFVYILPTLHRPTSELLSLFDATCNASMDGEQTLTDLDESNSKSLGNTSTTFYVPRLLSSCSGSVTLGKIHSRFSSSAADVRERHQIRRTQHTLQKFASVHFRSQTQARYGPAPTPLWSHTYEPLRQPLLRKLADEDENIRLFATDCFISILCYMGDMKFGRLVPNPPYKDPCYLTDRVFVPFLEYDLLRDEIYCQLIKQITKNPNR</sequence>
<dbReference type="GO" id="GO:0005856">
    <property type="term" value="C:cytoskeleton"/>
    <property type="evidence" value="ECO:0007669"/>
    <property type="project" value="InterPro"/>
</dbReference>
<protein>
    <recommendedName>
        <fullName evidence="1">MyTH4 domain-containing protein</fullName>
    </recommendedName>
</protein>
<dbReference type="EMBL" id="LUCM01000999">
    <property type="protein sequence ID" value="KAA0199655.1"/>
    <property type="molecule type" value="Genomic_DNA"/>
</dbReference>
<dbReference type="Gene3D" id="2.30.30.40">
    <property type="entry name" value="SH3 Domains"/>
    <property type="match status" value="1"/>
</dbReference>
<dbReference type="PROSITE" id="PS51016">
    <property type="entry name" value="MYTH4"/>
    <property type="match status" value="1"/>
</dbReference>
<keyword evidence="3" id="KW-1185">Reference proteome</keyword>
<gene>
    <name evidence="2" type="ORF">FBUS_08023</name>
</gene>
<dbReference type="InterPro" id="IPR038185">
    <property type="entry name" value="MyTH4_dom_sf"/>
</dbReference>
<dbReference type="Proteomes" id="UP000728185">
    <property type="component" value="Unassembled WGS sequence"/>
</dbReference>
<evidence type="ECO:0000259" key="1">
    <source>
        <dbReference type="PROSITE" id="PS51016"/>
    </source>
</evidence>
<proteinExistence type="predicted"/>
<dbReference type="InterPro" id="IPR051567">
    <property type="entry name" value="Unconventional_Myosin_ATPase"/>
</dbReference>
<evidence type="ECO:0000313" key="3">
    <source>
        <dbReference type="Proteomes" id="UP000728185"/>
    </source>
</evidence>
<dbReference type="Gene3D" id="1.25.40.530">
    <property type="entry name" value="MyTH4 domain"/>
    <property type="match status" value="2"/>
</dbReference>